<evidence type="ECO:0000313" key="1">
    <source>
        <dbReference type="EMBL" id="EGX54835.1"/>
    </source>
</evidence>
<evidence type="ECO:0000313" key="2">
    <source>
        <dbReference type="Proteomes" id="UP000004217"/>
    </source>
</evidence>
<reference evidence="1 2" key="1">
    <citation type="submission" date="2011-08" db="EMBL/GenBank/DDBJ databases">
        <authorList>
            <person name="Lin Y."/>
            <person name="Hao X."/>
            <person name="Johnstone L."/>
            <person name="Miller S.J."/>
            <person name="Wei G."/>
            <person name="Rensing C."/>
        </authorList>
    </citation>
    <scope>NUCLEOTIDE SEQUENCE [LARGE SCALE GENOMIC DNA]</scope>
    <source>
        <strain evidence="1 2">K42</strain>
    </source>
</reference>
<organism evidence="1 2">
    <name type="scientific">Streptomyces zinciresistens K42</name>
    <dbReference type="NCBI Taxonomy" id="700597"/>
    <lineage>
        <taxon>Bacteria</taxon>
        <taxon>Bacillati</taxon>
        <taxon>Actinomycetota</taxon>
        <taxon>Actinomycetes</taxon>
        <taxon>Kitasatosporales</taxon>
        <taxon>Streptomycetaceae</taxon>
        <taxon>Streptomyces</taxon>
    </lineage>
</organism>
<dbReference type="AlphaFoldDB" id="G2GNS6"/>
<dbReference type="PATRIC" id="fig|700597.3.peg.6988"/>
<dbReference type="Proteomes" id="UP000004217">
    <property type="component" value="Unassembled WGS sequence"/>
</dbReference>
<comment type="caution">
    <text evidence="1">The sequence shown here is derived from an EMBL/GenBank/DDBJ whole genome shotgun (WGS) entry which is preliminary data.</text>
</comment>
<dbReference type="EMBL" id="AGBF01000313">
    <property type="protein sequence ID" value="EGX54835.1"/>
    <property type="molecule type" value="Genomic_DNA"/>
</dbReference>
<name>G2GNS6_9ACTN</name>
<protein>
    <recommendedName>
        <fullName evidence="3">Nucleopolyhedrovirus P10 family protein</fullName>
    </recommendedName>
</protein>
<keyword evidence="2" id="KW-1185">Reference proteome</keyword>
<proteinExistence type="predicted"/>
<accession>G2GNS6</accession>
<sequence>TGALGGAGRAVHVDARRGEAALPRRHVRVEIAVGAGHRAVDVAREVRARVGEALVDRPSVAVLVTAVG</sequence>
<evidence type="ECO:0008006" key="3">
    <source>
        <dbReference type="Google" id="ProtNLM"/>
    </source>
</evidence>
<gene>
    <name evidence="1" type="ORF">SZN_35907</name>
</gene>
<feature type="non-terminal residue" evidence="1">
    <location>
        <position position="1"/>
    </location>
</feature>